<protein>
    <submittedName>
        <fullName evidence="1">Uncharacterized protein</fullName>
    </submittedName>
</protein>
<organism evidence="1 2">
    <name type="scientific">Acidianus sulfidivorans JP7</name>
    <dbReference type="NCBI Taxonomy" id="619593"/>
    <lineage>
        <taxon>Archaea</taxon>
        <taxon>Thermoproteota</taxon>
        <taxon>Thermoprotei</taxon>
        <taxon>Sulfolobales</taxon>
        <taxon>Sulfolobaceae</taxon>
        <taxon>Acidianus</taxon>
    </lineage>
</organism>
<proteinExistence type="predicted"/>
<dbReference type="AlphaFoldDB" id="A0A2U9IPU4"/>
<dbReference type="KEGG" id="asul:DFR86_11130"/>
<evidence type="ECO:0000313" key="2">
    <source>
        <dbReference type="Proteomes" id="UP000248410"/>
    </source>
</evidence>
<reference evidence="1 2" key="1">
    <citation type="submission" date="2018-05" db="EMBL/GenBank/DDBJ databases">
        <title>Complete Genome Sequences of Extremely Thermoacidophilic, Metal-Mobilizing Type-Strain Members of the Archaeal Family Sulfolobaceae: Acidianus brierleyi DSM-1651T, Acidianus sulfidivorans DSM-18786T, Metallosphaera hakonensis DSM-7519T, and Metallosphaera prunae DSM-10039T.</title>
        <authorList>
            <person name="Counts J.A."/>
            <person name="Kelly R.M."/>
        </authorList>
    </citation>
    <scope>NUCLEOTIDE SEQUENCE [LARGE SCALE GENOMIC DNA]</scope>
    <source>
        <strain evidence="1 2">JP7</strain>
    </source>
</reference>
<dbReference type="RefSeq" id="WP_110380922.1">
    <property type="nucleotide sequence ID" value="NZ_CP029288.2"/>
</dbReference>
<keyword evidence="2" id="KW-1185">Reference proteome</keyword>
<accession>A0A2U9IPU4</accession>
<dbReference type="EMBL" id="CP029288">
    <property type="protein sequence ID" value="AWR98032.1"/>
    <property type="molecule type" value="Genomic_DNA"/>
</dbReference>
<dbReference type="Proteomes" id="UP000248410">
    <property type="component" value="Chromosome"/>
</dbReference>
<dbReference type="OrthoDB" id="39383at2157"/>
<name>A0A2U9IPU4_9CREN</name>
<evidence type="ECO:0000313" key="1">
    <source>
        <dbReference type="EMBL" id="AWR98032.1"/>
    </source>
</evidence>
<dbReference type="GeneID" id="36838529"/>
<sequence>MCLLIEYNVSRPIISNDILLIKKDDFLKLNELSLSVLASDKRNKEISKSYYYFIVNKLRNLGLLIDNAISFRMALPFTVDLHGISIDRGIIFITDDNKNLIYYNPENSTYYCNGCPVESGCVQDLKSIAKEIGIKIRKESLDEAWIALLEETRMKFLSNINYIRAKVNLSNINAISQEKEEEVEKEYERSI</sequence>
<gene>
    <name evidence="1" type="ORF">DFR86_11130</name>
</gene>